<keyword evidence="4" id="KW-0808">Transferase</keyword>
<keyword evidence="7" id="KW-1133">Transmembrane helix</keyword>
<dbReference type="GeneID" id="70234290"/>
<evidence type="ECO:0000256" key="4">
    <source>
        <dbReference type="ARBA" id="ARBA00022679"/>
    </source>
</evidence>
<dbReference type="GO" id="GO:0000139">
    <property type="term" value="C:Golgi membrane"/>
    <property type="evidence" value="ECO:0007669"/>
    <property type="project" value="UniProtKB-SubCell"/>
</dbReference>
<dbReference type="PANTHER" id="PTHR31646:SF1">
    <property type="entry name" value="ALPHA-1,2-MANNOSYLTRANSFERASE MNN2"/>
    <property type="match status" value="1"/>
</dbReference>
<organism evidence="10 11">
    <name type="scientific">Ogataea philodendri</name>
    <dbReference type="NCBI Taxonomy" id="1378263"/>
    <lineage>
        <taxon>Eukaryota</taxon>
        <taxon>Fungi</taxon>
        <taxon>Dikarya</taxon>
        <taxon>Ascomycota</taxon>
        <taxon>Saccharomycotina</taxon>
        <taxon>Pichiomycetes</taxon>
        <taxon>Pichiales</taxon>
        <taxon>Pichiaceae</taxon>
        <taxon>Ogataea</taxon>
    </lineage>
</organism>
<evidence type="ECO:0000313" key="10">
    <source>
        <dbReference type="EMBL" id="KAH3668569.1"/>
    </source>
</evidence>
<evidence type="ECO:0000256" key="7">
    <source>
        <dbReference type="ARBA" id="ARBA00022989"/>
    </source>
</evidence>
<dbReference type="Proteomes" id="UP000769157">
    <property type="component" value="Unassembled WGS sequence"/>
</dbReference>
<comment type="subcellular location">
    <subcellularLocation>
        <location evidence="1">Golgi apparatus membrane</location>
        <topology evidence="1">Single-pass type II membrane protein</topology>
    </subcellularLocation>
</comment>
<evidence type="ECO:0000256" key="5">
    <source>
        <dbReference type="ARBA" id="ARBA00022692"/>
    </source>
</evidence>
<keyword evidence="6" id="KW-0735">Signal-anchor</keyword>
<dbReference type="PANTHER" id="PTHR31646">
    <property type="entry name" value="ALPHA-1,2-MANNOSYLTRANSFERASE MNN2"/>
    <property type="match status" value="1"/>
</dbReference>
<evidence type="ECO:0008006" key="12">
    <source>
        <dbReference type="Google" id="ProtNLM"/>
    </source>
</evidence>
<comment type="similarity">
    <text evidence="3">Belongs to the MNN1/MNT family.</text>
</comment>
<dbReference type="GO" id="GO:0000026">
    <property type="term" value="F:alpha-1,2-mannosyltransferase activity"/>
    <property type="evidence" value="ECO:0007669"/>
    <property type="project" value="TreeGrafter"/>
</dbReference>
<gene>
    <name evidence="10" type="ORF">OGAPHI_002323</name>
</gene>
<evidence type="ECO:0000256" key="8">
    <source>
        <dbReference type="ARBA" id="ARBA00023034"/>
    </source>
</evidence>
<keyword evidence="9" id="KW-0472">Membrane</keyword>
<keyword evidence="8" id="KW-0333">Golgi apparatus</keyword>
<dbReference type="InterPro" id="IPR022751">
    <property type="entry name" value="Alpha_mannosyltransferase"/>
</dbReference>
<dbReference type="RefSeq" id="XP_046062983.1">
    <property type="nucleotide sequence ID" value="XM_046203181.1"/>
</dbReference>
<comment type="caution">
    <text evidence="10">The sequence shown here is derived from an EMBL/GenBank/DDBJ whole genome shotgun (WGS) entry which is preliminary data.</text>
</comment>
<proteinExistence type="inferred from homology"/>
<sequence>MKRPRIEPRFAILGIVIVAVLATQLGAVYGGRYSMKLSALSSLSSRQTEDLTPKRALNDADWKVIREMEAFKLTKEQHRLSDDRQLEVLREEAKYELVLKEKLKEISKTYEELSANKPGIIKVDVKVQDLRDGSTGAFQKLIDKFFEVIESNRVPIENRNPKIECSTEPHDQSSLDVSYPAESIRNLAKAHKKVVDSIPGSCPFPDMFHNNGYVMLGGGFDSWLSLLGVKFLRRSGSTLPVEVFLRSKEDYDESLCEVTFPSLNAKCVMMPDRFGQKNTERLKSLDKSQLSTLLVLASSFQRALWLSNGVFPAVSLDYLFDNWMVLEYGLITWRNKYATSLNPAYFEVARLHPRSYRNTADHSAWFINKQYNFDNLMLAAYYDIEGKESYYNLFSQTKCEAGVKDSISYATLFFNKREFRADHLRDLGGLRVQYDPVEEFESLLEDGSHTIRPLFYEIDGSRLDPEKLVTPGRVFGSQELTYDLDLFLLETMDLYVCESKHSLFQDTEKYCKDYVPQQRSLLTEKELTLVSSEERGLIKRPEETADHIKQQAHDQVFSSLSGVERLPDI</sequence>
<reference evidence="10" key="1">
    <citation type="journal article" date="2021" name="Open Biol.">
        <title>Shared evolutionary footprints suggest mitochondrial oxidative damage underlies multiple complex I losses in fungi.</title>
        <authorList>
            <person name="Schikora-Tamarit M.A."/>
            <person name="Marcet-Houben M."/>
            <person name="Nosek J."/>
            <person name="Gabaldon T."/>
        </authorList>
    </citation>
    <scope>NUCLEOTIDE SEQUENCE</scope>
    <source>
        <strain evidence="10">CBS6075</strain>
    </source>
</reference>
<comment type="pathway">
    <text evidence="2">Protein modification; protein glycosylation.</text>
</comment>
<evidence type="ECO:0000256" key="3">
    <source>
        <dbReference type="ARBA" id="ARBA00009105"/>
    </source>
</evidence>
<protein>
    <recommendedName>
        <fullName evidence="12">Mannosyltransferase</fullName>
    </recommendedName>
</protein>
<evidence type="ECO:0000256" key="2">
    <source>
        <dbReference type="ARBA" id="ARBA00004922"/>
    </source>
</evidence>
<reference evidence="10" key="2">
    <citation type="submission" date="2021-01" db="EMBL/GenBank/DDBJ databases">
        <authorList>
            <person name="Schikora-Tamarit M.A."/>
        </authorList>
    </citation>
    <scope>NUCLEOTIDE SEQUENCE</scope>
    <source>
        <strain evidence="10">CBS6075</strain>
    </source>
</reference>
<evidence type="ECO:0000256" key="6">
    <source>
        <dbReference type="ARBA" id="ARBA00022968"/>
    </source>
</evidence>
<keyword evidence="5" id="KW-0812">Transmembrane</keyword>
<dbReference type="OrthoDB" id="430354at2759"/>
<dbReference type="AlphaFoldDB" id="A0A9P8T7K9"/>
<dbReference type="Pfam" id="PF11051">
    <property type="entry name" value="Mannosyl_trans3"/>
    <property type="match status" value="2"/>
</dbReference>
<accession>A0A9P8T7K9</accession>
<evidence type="ECO:0000313" key="11">
    <source>
        <dbReference type="Proteomes" id="UP000769157"/>
    </source>
</evidence>
<dbReference type="GO" id="GO:0046354">
    <property type="term" value="P:mannan biosynthetic process"/>
    <property type="evidence" value="ECO:0007669"/>
    <property type="project" value="TreeGrafter"/>
</dbReference>
<name>A0A9P8T7K9_9ASCO</name>
<evidence type="ECO:0000256" key="1">
    <source>
        <dbReference type="ARBA" id="ARBA00004323"/>
    </source>
</evidence>
<keyword evidence="11" id="KW-1185">Reference proteome</keyword>
<evidence type="ECO:0000256" key="9">
    <source>
        <dbReference type="ARBA" id="ARBA00023136"/>
    </source>
</evidence>
<dbReference type="EMBL" id="JAEUBE010000158">
    <property type="protein sequence ID" value="KAH3668569.1"/>
    <property type="molecule type" value="Genomic_DNA"/>
</dbReference>